<dbReference type="Gene3D" id="3.30.70.100">
    <property type="match status" value="1"/>
</dbReference>
<dbReference type="OrthoDB" id="4892971at2759"/>
<organism evidence="3 5">
    <name type="scientific">Penicillium brevicompactum</name>
    <dbReference type="NCBI Taxonomy" id="5074"/>
    <lineage>
        <taxon>Eukaryota</taxon>
        <taxon>Fungi</taxon>
        <taxon>Dikarya</taxon>
        <taxon>Ascomycota</taxon>
        <taxon>Pezizomycotina</taxon>
        <taxon>Eurotiomycetes</taxon>
        <taxon>Eurotiomycetidae</taxon>
        <taxon>Eurotiales</taxon>
        <taxon>Aspergillaceae</taxon>
        <taxon>Penicillium</taxon>
    </lineage>
</organism>
<name>A0A9W9UBM1_PENBR</name>
<dbReference type="GO" id="GO:0016491">
    <property type="term" value="F:oxidoreductase activity"/>
    <property type="evidence" value="ECO:0007669"/>
    <property type="project" value="InterPro"/>
</dbReference>
<sequence>MPFTAIVMYPNEADIEFNEDYYMKTHMPLVETTWKKYGLNSWHVTKFPNALDGSRSEYLIMASLEWESQEALQTALKDPASANVFADIPNFTNKKPVTLAGSKL</sequence>
<dbReference type="PANTHER" id="PTHR40260:SF2">
    <property type="entry name" value="BLR8190 PROTEIN"/>
    <property type="match status" value="1"/>
</dbReference>
<accession>A0A9W9UBM1</accession>
<dbReference type="PANTHER" id="PTHR40260">
    <property type="entry name" value="BLR8190 PROTEIN"/>
    <property type="match status" value="1"/>
</dbReference>
<keyword evidence="6" id="KW-1185">Reference proteome</keyword>
<comment type="similarity">
    <text evidence="1">Belongs to the tpcK family.</text>
</comment>
<dbReference type="InterPro" id="IPR009799">
    <property type="entry name" value="EthD_dom"/>
</dbReference>
<dbReference type="EMBL" id="JAPZBR010000001">
    <property type="protein sequence ID" value="KAJ5367535.1"/>
    <property type="molecule type" value="Genomic_DNA"/>
</dbReference>
<evidence type="ECO:0000259" key="2">
    <source>
        <dbReference type="Pfam" id="PF07110"/>
    </source>
</evidence>
<comment type="caution">
    <text evidence="3">The sequence shown here is derived from an EMBL/GenBank/DDBJ whole genome shotgun (WGS) entry which is preliminary data.</text>
</comment>
<reference evidence="3" key="2">
    <citation type="journal article" date="2023" name="IMA Fungus">
        <title>Comparative genomic study of the Penicillium genus elucidates a diverse pangenome and 15 lateral gene transfer events.</title>
        <authorList>
            <person name="Petersen C."/>
            <person name="Sorensen T."/>
            <person name="Nielsen M.R."/>
            <person name="Sondergaard T.E."/>
            <person name="Sorensen J.L."/>
            <person name="Fitzpatrick D.A."/>
            <person name="Frisvad J.C."/>
            <person name="Nielsen K.L."/>
        </authorList>
    </citation>
    <scope>NUCLEOTIDE SEQUENCE</scope>
    <source>
        <strain evidence="3">IBT 35673</strain>
        <strain evidence="4">IBT 35675</strain>
    </source>
</reference>
<gene>
    <name evidence="3" type="ORF">N7452_008775</name>
    <name evidence="4" type="ORF">N7541_001476</name>
</gene>
<feature type="domain" description="EthD" evidence="2">
    <location>
        <begin position="19"/>
        <end position="94"/>
    </location>
</feature>
<reference evidence="3" key="1">
    <citation type="submission" date="2022-12" db="EMBL/GenBank/DDBJ databases">
        <authorList>
            <person name="Petersen C."/>
        </authorList>
    </citation>
    <scope>NUCLEOTIDE SEQUENCE</scope>
    <source>
        <strain evidence="3">IBT 35673</strain>
        <strain evidence="4">IBT 35675</strain>
    </source>
</reference>
<dbReference type="NCBIfam" id="TIGR02118">
    <property type="entry name" value="EthD family reductase"/>
    <property type="match status" value="1"/>
</dbReference>
<evidence type="ECO:0000313" key="6">
    <source>
        <dbReference type="Proteomes" id="UP001148299"/>
    </source>
</evidence>
<dbReference type="Pfam" id="PF07110">
    <property type="entry name" value="EthD"/>
    <property type="match status" value="1"/>
</dbReference>
<dbReference type="AlphaFoldDB" id="A0A9W9UBM1"/>
<dbReference type="Proteomes" id="UP001147695">
    <property type="component" value="Unassembled WGS sequence"/>
</dbReference>
<protein>
    <recommendedName>
        <fullName evidence="2">EthD domain-containing protein</fullName>
    </recommendedName>
</protein>
<dbReference type="EMBL" id="JAPZBQ010000005">
    <property type="protein sequence ID" value="KAJ5328385.1"/>
    <property type="molecule type" value="Genomic_DNA"/>
</dbReference>
<evidence type="ECO:0000256" key="1">
    <source>
        <dbReference type="ARBA" id="ARBA00005986"/>
    </source>
</evidence>
<proteinExistence type="inferred from homology"/>
<evidence type="ECO:0000313" key="3">
    <source>
        <dbReference type="EMBL" id="KAJ5328385.1"/>
    </source>
</evidence>
<evidence type="ECO:0000313" key="5">
    <source>
        <dbReference type="Proteomes" id="UP001147695"/>
    </source>
</evidence>
<dbReference type="SUPFAM" id="SSF54909">
    <property type="entry name" value="Dimeric alpha+beta barrel"/>
    <property type="match status" value="1"/>
</dbReference>
<evidence type="ECO:0000313" key="4">
    <source>
        <dbReference type="EMBL" id="KAJ5367535.1"/>
    </source>
</evidence>
<dbReference type="InterPro" id="IPR011008">
    <property type="entry name" value="Dimeric_a/b-barrel"/>
</dbReference>
<dbReference type="Proteomes" id="UP001148299">
    <property type="component" value="Unassembled WGS sequence"/>
</dbReference>